<gene>
    <name evidence="2" type="ORF">SAMN04488045_3852</name>
</gene>
<dbReference type="SUPFAM" id="SSF55729">
    <property type="entry name" value="Acyl-CoA N-acyltransferases (Nat)"/>
    <property type="match status" value="1"/>
</dbReference>
<evidence type="ECO:0000313" key="2">
    <source>
        <dbReference type="EMBL" id="SEG65310.1"/>
    </source>
</evidence>
<protein>
    <submittedName>
        <fullName evidence="2">Predicted N-acyltransferase, GNAT family</fullName>
    </submittedName>
</protein>
<evidence type="ECO:0000259" key="1">
    <source>
        <dbReference type="PROSITE" id="PS51186"/>
    </source>
</evidence>
<name>A0A1H6BX87_9RHOB</name>
<dbReference type="EMBL" id="FNUZ01000010">
    <property type="protein sequence ID" value="SEG65310.1"/>
    <property type="molecule type" value="Genomic_DNA"/>
</dbReference>
<dbReference type="PANTHER" id="PTHR13355">
    <property type="entry name" value="GLUCOSAMINE 6-PHOSPHATE N-ACETYLTRANSFERASE"/>
    <property type="match status" value="1"/>
</dbReference>
<keyword evidence="3" id="KW-1185">Reference proteome</keyword>
<dbReference type="Proteomes" id="UP000236752">
    <property type="component" value="Unassembled WGS sequence"/>
</dbReference>
<dbReference type="OrthoDB" id="9796171at2"/>
<reference evidence="2 3" key="1">
    <citation type="submission" date="2016-10" db="EMBL/GenBank/DDBJ databases">
        <authorList>
            <person name="de Groot N.N."/>
        </authorList>
    </citation>
    <scope>NUCLEOTIDE SEQUENCE [LARGE SCALE GENOMIC DNA]</scope>
    <source>
        <strain evidence="2 3">DSM 26915</strain>
    </source>
</reference>
<organism evidence="2 3">
    <name type="scientific">Thalassococcus halodurans</name>
    <dbReference type="NCBI Taxonomy" id="373675"/>
    <lineage>
        <taxon>Bacteria</taxon>
        <taxon>Pseudomonadati</taxon>
        <taxon>Pseudomonadota</taxon>
        <taxon>Alphaproteobacteria</taxon>
        <taxon>Rhodobacterales</taxon>
        <taxon>Roseobacteraceae</taxon>
        <taxon>Thalassococcus</taxon>
    </lineage>
</organism>
<accession>A0A1H6BX87</accession>
<dbReference type="InterPro" id="IPR016181">
    <property type="entry name" value="Acyl_CoA_acyltransferase"/>
</dbReference>
<keyword evidence="2" id="KW-0808">Transferase</keyword>
<dbReference type="CDD" id="cd04301">
    <property type="entry name" value="NAT_SF"/>
    <property type="match status" value="1"/>
</dbReference>
<feature type="domain" description="N-acetyltransferase" evidence="1">
    <location>
        <begin position="1"/>
        <end position="139"/>
    </location>
</feature>
<dbReference type="InterPro" id="IPR039143">
    <property type="entry name" value="GNPNAT1-like"/>
</dbReference>
<dbReference type="PROSITE" id="PS51186">
    <property type="entry name" value="GNAT"/>
    <property type="match status" value="1"/>
</dbReference>
<dbReference type="InterPro" id="IPR000182">
    <property type="entry name" value="GNAT_dom"/>
</dbReference>
<evidence type="ECO:0000313" key="3">
    <source>
        <dbReference type="Proteomes" id="UP000236752"/>
    </source>
</evidence>
<dbReference type="AlphaFoldDB" id="A0A1H6BX87"/>
<keyword evidence="2" id="KW-0012">Acyltransferase</keyword>
<dbReference type="Pfam" id="PF00583">
    <property type="entry name" value="Acetyltransf_1"/>
    <property type="match status" value="1"/>
</dbReference>
<proteinExistence type="predicted"/>
<dbReference type="GO" id="GO:0004343">
    <property type="term" value="F:glucosamine 6-phosphate N-acetyltransferase activity"/>
    <property type="evidence" value="ECO:0007669"/>
    <property type="project" value="TreeGrafter"/>
</dbReference>
<dbReference type="PANTHER" id="PTHR13355:SF11">
    <property type="entry name" value="GLUCOSAMINE 6-PHOSPHATE N-ACETYLTRANSFERASE"/>
    <property type="match status" value="1"/>
</dbReference>
<dbReference type="Gene3D" id="3.40.630.30">
    <property type="match status" value="1"/>
</dbReference>
<sequence>MTVTVAPTSNFNACRDIRIAVFVEEQRIPMAEEFDVIDDVAQHLLATLDGTPVGTARVYEKGGVGYIGRICVLRSARGHKVGQKLVLAGLDVVRDMGLPTAQLSAQDHAIPFYERLGFVAYGDFYDDAGIPHKDMRRDL</sequence>
<dbReference type="RefSeq" id="WP_103911946.1">
    <property type="nucleotide sequence ID" value="NZ_FNUZ01000010.1"/>
</dbReference>